<reference evidence="1 2" key="1">
    <citation type="submission" date="2020-08" db="EMBL/GenBank/DDBJ databases">
        <title>Genome public.</title>
        <authorList>
            <person name="Liu C."/>
            <person name="Sun Q."/>
        </authorList>
    </citation>
    <scope>NUCLEOTIDE SEQUENCE [LARGE SCALE GENOMIC DNA]</scope>
    <source>
        <strain evidence="1 2">NSJ-9</strain>
    </source>
</reference>
<dbReference type="PROSITE" id="PS51257">
    <property type="entry name" value="PROKAR_LIPOPROTEIN"/>
    <property type="match status" value="1"/>
</dbReference>
<comment type="caution">
    <text evidence="1">The sequence shown here is derived from an EMBL/GenBank/DDBJ whole genome shotgun (WGS) entry which is preliminary data.</text>
</comment>
<dbReference type="RefSeq" id="WP_186854680.1">
    <property type="nucleotide sequence ID" value="NZ_JACOPG010000004.1"/>
</dbReference>
<name>A0ABR7GIR9_9FIRM</name>
<sequence>MKRGLVIGLILTACLLAGCGKTDKKETKETVKEVAKQEVSDYGQLSIKELEVLGADNDEEAMMELANRYDYGSEDCEQDFTEAKKWYESAGEVGNTDALCVLGYYALNGITQDVDLDQAADYFQTAIDAGSERAYVGLARTYLAGYGDEADRPAKAYENINLAYQKGIPVGQYYMAYLLENGIGCAQDYAQAMSIYEQVAELKDLTIYDAYLPNAAATDLGMMYMRGEGVAQDYEEAMKCFKTAAGKDYAMAQYYMGQMFENGFGCDQDYKEALQWYQSAADQDYAPALNQIGYLYYNGFGVETDIDQAIYYQKLAAMQGYAVAQINLGYLFENGIGVEQNYSTALAYYRMAADQDNEGAKEAVVRVLKLMDEKE</sequence>
<dbReference type="InterPro" id="IPR006597">
    <property type="entry name" value="Sel1-like"/>
</dbReference>
<dbReference type="InterPro" id="IPR011990">
    <property type="entry name" value="TPR-like_helical_dom_sf"/>
</dbReference>
<dbReference type="Proteomes" id="UP000643810">
    <property type="component" value="Unassembled WGS sequence"/>
</dbReference>
<evidence type="ECO:0000313" key="1">
    <source>
        <dbReference type="EMBL" id="MBC5687163.1"/>
    </source>
</evidence>
<dbReference type="PANTHER" id="PTHR43628:SF1">
    <property type="entry name" value="CHITIN SYNTHASE REGULATORY FACTOR 2-RELATED"/>
    <property type="match status" value="1"/>
</dbReference>
<dbReference type="SMART" id="SM00671">
    <property type="entry name" value="SEL1"/>
    <property type="match status" value="8"/>
</dbReference>
<organism evidence="1 2">
    <name type="scientific">Roseburia lenta</name>
    <dbReference type="NCBI Taxonomy" id="2763061"/>
    <lineage>
        <taxon>Bacteria</taxon>
        <taxon>Bacillati</taxon>
        <taxon>Bacillota</taxon>
        <taxon>Clostridia</taxon>
        <taxon>Lachnospirales</taxon>
        <taxon>Lachnospiraceae</taxon>
        <taxon>Roseburia</taxon>
    </lineage>
</organism>
<dbReference type="InterPro" id="IPR052945">
    <property type="entry name" value="Mitotic_Regulator"/>
</dbReference>
<dbReference type="EMBL" id="JACOPG010000004">
    <property type="protein sequence ID" value="MBC5687163.1"/>
    <property type="molecule type" value="Genomic_DNA"/>
</dbReference>
<accession>A0ABR7GIR9</accession>
<protein>
    <submittedName>
        <fullName evidence="1">SEL1-like repeat protein</fullName>
    </submittedName>
</protein>
<keyword evidence="2" id="KW-1185">Reference proteome</keyword>
<dbReference type="SUPFAM" id="SSF81901">
    <property type="entry name" value="HCP-like"/>
    <property type="match status" value="2"/>
</dbReference>
<gene>
    <name evidence="1" type="ORF">H8R94_11215</name>
</gene>
<dbReference type="Gene3D" id="1.25.40.10">
    <property type="entry name" value="Tetratricopeptide repeat domain"/>
    <property type="match status" value="2"/>
</dbReference>
<dbReference type="Pfam" id="PF08238">
    <property type="entry name" value="Sel1"/>
    <property type="match status" value="8"/>
</dbReference>
<proteinExistence type="predicted"/>
<dbReference type="PANTHER" id="PTHR43628">
    <property type="entry name" value="ACTIVATOR OF C KINASE PROTEIN 1-RELATED"/>
    <property type="match status" value="1"/>
</dbReference>
<evidence type="ECO:0000313" key="2">
    <source>
        <dbReference type="Proteomes" id="UP000643810"/>
    </source>
</evidence>